<dbReference type="SMART" id="SM00790">
    <property type="entry name" value="AFOR_N"/>
    <property type="match status" value="1"/>
</dbReference>
<dbReference type="InterPro" id="IPR013983">
    <property type="entry name" value="Ald_Fedxn_OxRdtase_N"/>
</dbReference>
<sequence>MDQPSAHILFLDLATGACRREPLSPARRHADGGGRSLAGACFLAAQPDGAAGRFDAPATPVCLFPGGLAGYGLPGASFATLVGRSPHTGGVLTAAVPGGLGHGLARAGLAGLVLTGRAAQPNILVLDGRGARLIPAGALAGQGTRAVFAALAPWLGAVAVGPAGWSGSLLAMAVADGVHPVGRGGSGLLLAAKNLLAVVVTDGLAPHPAFVINPAKAGGTADSADVPELAGPADPAGPADAPGLAGVADPAGLAAARAAMLRLIDASPALAGPCGFGRFGPAALLDLTAGRRMLPTRHFRQTFFAQADQVSAPRLEALYAPRAVGCPGCPVPCRRVSATGAVLPDNDALSHLTALLGLADPHLAVAANTICLDLGLDPPGAAAALAFFAEVAGREPRPEMILDGLSALAREGAGATLSPLAVKGVALPGFDPRGAYGLALSLAVGTSGPDPWGGLCLAHELLRKPVATDRFTFAGKARAVFLGENVVAAAGAFGGCPYCTLAVGLEEWALAVAAVTGVPTCAGDLARLGERTVVRERLLNAQAGMDAAADQLPGLFFSQAGSSGDGINVAPLSRPDFLAARAGYYRLRGLTETGAPTDERASALELPCLR</sequence>
<dbReference type="InterPro" id="IPR013985">
    <property type="entry name" value="Ald_Fedxn_OxRdtase_dom3"/>
</dbReference>
<evidence type="ECO:0000313" key="5">
    <source>
        <dbReference type="Proteomes" id="UP000482487"/>
    </source>
</evidence>
<dbReference type="AlphaFoldDB" id="A0A7C9J8I8"/>
<dbReference type="PANTHER" id="PTHR30038">
    <property type="entry name" value="ALDEHYDE FERREDOXIN OXIDOREDUCTASE"/>
    <property type="match status" value="1"/>
</dbReference>
<dbReference type="Gene3D" id="3.60.9.10">
    <property type="entry name" value="Aldehyde ferredoxin oxidoreductase, N-terminal domain"/>
    <property type="match status" value="1"/>
</dbReference>
<dbReference type="GO" id="GO:0009055">
    <property type="term" value="F:electron transfer activity"/>
    <property type="evidence" value="ECO:0007669"/>
    <property type="project" value="InterPro"/>
</dbReference>
<dbReference type="Gene3D" id="1.10.599.10">
    <property type="entry name" value="Aldehyde Ferredoxin Oxidoreductase Protein, subunit A, domain 3"/>
    <property type="match status" value="1"/>
</dbReference>
<dbReference type="InterPro" id="IPR001203">
    <property type="entry name" value="OxRdtase_Ald_Fedxn_C"/>
</dbReference>
<evidence type="ECO:0000256" key="2">
    <source>
        <dbReference type="ARBA" id="ARBA00049934"/>
    </source>
</evidence>
<dbReference type="OrthoDB" id="9763894at2"/>
<comment type="cofactor">
    <cofactor evidence="2">
        <name>tungstopterin</name>
        <dbReference type="ChEBI" id="CHEBI:30402"/>
    </cofactor>
</comment>
<dbReference type="EMBL" id="WVUD01000008">
    <property type="protein sequence ID" value="MYL82838.1"/>
    <property type="molecule type" value="Genomic_DNA"/>
</dbReference>
<dbReference type="InterPro" id="IPR036503">
    <property type="entry name" value="Ald_Fedxn_OxRdtase_N_sf"/>
</dbReference>
<proteinExistence type="predicted"/>
<reference evidence="4 5" key="1">
    <citation type="submission" date="2020-01" db="EMBL/GenBank/DDBJ databases">
        <title>Genome sequence of Desulfovibrio aerotolerans DSM 16695(T).</title>
        <authorList>
            <person name="Karnachuk O."/>
            <person name="Avakyan M."/>
            <person name="Mardanov A."/>
            <person name="Kadnikov V."/>
            <person name="Ravin N."/>
        </authorList>
    </citation>
    <scope>NUCLEOTIDE SEQUENCE [LARGE SCALE GENOMIC DNA]</scope>
    <source>
        <strain evidence="4 5">DSM 16695</strain>
    </source>
</reference>
<evidence type="ECO:0000256" key="1">
    <source>
        <dbReference type="ARBA" id="ARBA00023002"/>
    </source>
</evidence>
<feature type="domain" description="Aldehyde ferredoxin oxidoreductase N-terminal" evidence="3">
    <location>
        <begin position="7"/>
        <end position="204"/>
    </location>
</feature>
<organism evidence="4 5">
    <name type="scientific">Solidesulfovibrio aerotolerans</name>
    <dbReference type="NCBI Taxonomy" id="295255"/>
    <lineage>
        <taxon>Bacteria</taxon>
        <taxon>Pseudomonadati</taxon>
        <taxon>Thermodesulfobacteriota</taxon>
        <taxon>Desulfovibrionia</taxon>
        <taxon>Desulfovibrionales</taxon>
        <taxon>Desulfovibrionaceae</taxon>
        <taxon>Solidesulfovibrio</taxon>
    </lineage>
</organism>
<dbReference type="SUPFAM" id="SSF56228">
    <property type="entry name" value="Aldehyde ferredoxin oxidoreductase, N-terminal domain"/>
    <property type="match status" value="1"/>
</dbReference>
<gene>
    <name evidence="4" type="ORF">GTA51_06770</name>
</gene>
<protein>
    <submittedName>
        <fullName evidence="4">Aldehyde ferredoxin oxidoreductase</fullName>
    </submittedName>
</protein>
<dbReference type="InterPro" id="IPR051919">
    <property type="entry name" value="W-dependent_AOR"/>
</dbReference>
<dbReference type="InterPro" id="IPR036021">
    <property type="entry name" value="Tungsten_al_ferr_oxy-like_C"/>
</dbReference>
<dbReference type="SUPFAM" id="SSF48310">
    <property type="entry name" value="Aldehyde ferredoxin oxidoreductase, C-terminal domains"/>
    <property type="match status" value="1"/>
</dbReference>
<keyword evidence="1" id="KW-0560">Oxidoreductase</keyword>
<dbReference type="PANTHER" id="PTHR30038:SF0">
    <property type="entry name" value="TUNGSTEN-CONTAINING ALDEHYDE FERREDOXIN OXIDOREDUCTASE"/>
    <property type="match status" value="1"/>
</dbReference>
<evidence type="ECO:0000313" key="4">
    <source>
        <dbReference type="EMBL" id="MYL82838.1"/>
    </source>
</evidence>
<dbReference type="GO" id="GO:0016625">
    <property type="term" value="F:oxidoreductase activity, acting on the aldehyde or oxo group of donors, iron-sulfur protein as acceptor"/>
    <property type="evidence" value="ECO:0007669"/>
    <property type="project" value="InterPro"/>
</dbReference>
<dbReference type="Proteomes" id="UP000482487">
    <property type="component" value="Unassembled WGS sequence"/>
</dbReference>
<keyword evidence="5" id="KW-1185">Reference proteome</keyword>
<evidence type="ECO:0000259" key="3">
    <source>
        <dbReference type="SMART" id="SM00790"/>
    </source>
</evidence>
<dbReference type="Pfam" id="PF01314">
    <property type="entry name" value="AFOR_C"/>
    <property type="match status" value="2"/>
</dbReference>
<name>A0A7C9J8I8_9BACT</name>
<dbReference type="RefSeq" id="WP_160959744.1">
    <property type="nucleotide sequence ID" value="NZ_WVUD01000008.1"/>
</dbReference>
<dbReference type="GO" id="GO:0051536">
    <property type="term" value="F:iron-sulfur cluster binding"/>
    <property type="evidence" value="ECO:0007669"/>
    <property type="project" value="InterPro"/>
</dbReference>
<accession>A0A7C9J8I8</accession>
<dbReference type="Pfam" id="PF02730">
    <property type="entry name" value="AFOR_N"/>
    <property type="match status" value="1"/>
</dbReference>
<comment type="caution">
    <text evidence="4">The sequence shown here is derived from an EMBL/GenBank/DDBJ whole genome shotgun (WGS) entry which is preliminary data.</text>
</comment>